<proteinExistence type="predicted"/>
<evidence type="ECO:0000313" key="2">
    <source>
        <dbReference type="Proteomes" id="UP001476798"/>
    </source>
</evidence>
<keyword evidence="2" id="KW-1185">Reference proteome</keyword>
<reference evidence="1 2" key="1">
    <citation type="submission" date="2021-06" db="EMBL/GenBank/DDBJ databases">
        <authorList>
            <person name="Palmer J.M."/>
        </authorList>
    </citation>
    <scope>NUCLEOTIDE SEQUENCE [LARGE SCALE GENOMIC DNA]</scope>
    <source>
        <strain evidence="1 2">GA_2019</strain>
        <tissue evidence="1">Muscle</tissue>
    </source>
</reference>
<dbReference type="Proteomes" id="UP001476798">
    <property type="component" value="Unassembled WGS sequence"/>
</dbReference>
<accession>A0ABV0P7C3</accession>
<protein>
    <submittedName>
        <fullName evidence="1">Calcium uptake protein 2, mitochondrial</fullName>
    </submittedName>
</protein>
<feature type="non-terminal residue" evidence="1">
    <location>
        <position position="1"/>
    </location>
</feature>
<dbReference type="EMBL" id="JAHRIO010062559">
    <property type="protein sequence ID" value="MEQ2179342.1"/>
    <property type="molecule type" value="Genomic_DNA"/>
</dbReference>
<gene>
    <name evidence="1" type="primary">MICU2</name>
    <name evidence="1" type="ORF">GOODEAATRI_023849</name>
</gene>
<sequence length="53" mass="6338">EPAAPQFSARKIRFSRFASVVYELEPYMTPRDFLFSVMLEQVDRKQYKSNILH</sequence>
<organism evidence="1 2">
    <name type="scientific">Goodea atripinnis</name>
    <dbReference type="NCBI Taxonomy" id="208336"/>
    <lineage>
        <taxon>Eukaryota</taxon>
        <taxon>Metazoa</taxon>
        <taxon>Chordata</taxon>
        <taxon>Craniata</taxon>
        <taxon>Vertebrata</taxon>
        <taxon>Euteleostomi</taxon>
        <taxon>Actinopterygii</taxon>
        <taxon>Neopterygii</taxon>
        <taxon>Teleostei</taxon>
        <taxon>Neoteleostei</taxon>
        <taxon>Acanthomorphata</taxon>
        <taxon>Ovalentaria</taxon>
        <taxon>Atherinomorphae</taxon>
        <taxon>Cyprinodontiformes</taxon>
        <taxon>Goodeidae</taxon>
        <taxon>Goodea</taxon>
    </lineage>
</organism>
<evidence type="ECO:0000313" key="1">
    <source>
        <dbReference type="EMBL" id="MEQ2179342.1"/>
    </source>
</evidence>
<comment type="caution">
    <text evidence="1">The sequence shown here is derived from an EMBL/GenBank/DDBJ whole genome shotgun (WGS) entry which is preliminary data.</text>
</comment>
<name>A0ABV0P7C3_9TELE</name>